<proteinExistence type="predicted"/>
<name>A0A0K2TKT9_LEPSM</name>
<dbReference type="EMBL" id="HACA01008750">
    <property type="protein sequence ID" value="CDW26111.1"/>
    <property type="molecule type" value="Transcribed_RNA"/>
</dbReference>
<feature type="non-terminal residue" evidence="1">
    <location>
        <position position="1"/>
    </location>
</feature>
<dbReference type="EMBL" id="HACA01008751">
    <property type="protein sequence ID" value="CDW26112.1"/>
    <property type="molecule type" value="Transcribed_RNA"/>
</dbReference>
<accession>A0A0K2TKT9</accession>
<protein>
    <submittedName>
        <fullName evidence="1">Uncharacterized protein</fullName>
    </submittedName>
</protein>
<sequence>VLKTCVLDDDLCSLYCHSELLQVNHLVPRLVGQLVINQFLTLSSDSVIGIKDNSILEDILSSDKLDIEDIGVFSTALHWP</sequence>
<dbReference type="AlphaFoldDB" id="A0A0K2TKT9"/>
<organism evidence="1">
    <name type="scientific">Lepeophtheirus salmonis</name>
    <name type="common">Salmon louse</name>
    <name type="synonym">Caligus salmonis</name>
    <dbReference type="NCBI Taxonomy" id="72036"/>
    <lineage>
        <taxon>Eukaryota</taxon>
        <taxon>Metazoa</taxon>
        <taxon>Ecdysozoa</taxon>
        <taxon>Arthropoda</taxon>
        <taxon>Crustacea</taxon>
        <taxon>Multicrustacea</taxon>
        <taxon>Hexanauplia</taxon>
        <taxon>Copepoda</taxon>
        <taxon>Siphonostomatoida</taxon>
        <taxon>Caligidae</taxon>
        <taxon>Lepeophtheirus</taxon>
    </lineage>
</organism>
<evidence type="ECO:0000313" key="1">
    <source>
        <dbReference type="EMBL" id="CDW26111.1"/>
    </source>
</evidence>
<reference evidence="1" key="1">
    <citation type="submission" date="2014-05" db="EMBL/GenBank/DDBJ databases">
        <authorList>
            <person name="Chronopoulou M."/>
        </authorList>
    </citation>
    <scope>NUCLEOTIDE SEQUENCE</scope>
    <source>
        <tissue evidence="1">Whole organism</tissue>
    </source>
</reference>